<protein>
    <recommendedName>
        <fullName evidence="4">Parvulin-like PPIase</fullName>
        <ecNumber evidence="3">5.2.1.8</ecNumber>
    </recommendedName>
    <alternativeName>
        <fullName evidence="6">Peptidyl-prolyl cis-trans isomerase plp</fullName>
    </alternativeName>
    <alternativeName>
        <fullName evidence="7">Rotamase plp</fullName>
    </alternativeName>
</protein>
<evidence type="ECO:0000256" key="6">
    <source>
        <dbReference type="ARBA" id="ARBA00030642"/>
    </source>
</evidence>
<keyword evidence="5 8" id="KW-0697">Rotamase</keyword>
<feature type="region of interest" description="Disordered" evidence="9">
    <location>
        <begin position="284"/>
        <end position="306"/>
    </location>
</feature>
<evidence type="ECO:0000256" key="7">
    <source>
        <dbReference type="ARBA" id="ARBA00031484"/>
    </source>
</evidence>
<dbReference type="AlphaFoldDB" id="A0A9J6PE89"/>
<dbReference type="EMBL" id="JAMZFT010000002">
    <property type="protein sequence ID" value="MCP1336144.1"/>
    <property type="molecule type" value="Genomic_DNA"/>
</dbReference>
<dbReference type="SUPFAM" id="SSF54534">
    <property type="entry name" value="FKBP-like"/>
    <property type="match status" value="1"/>
</dbReference>
<organism evidence="12 13">
    <name type="scientific">Futiania mangrovi</name>
    <dbReference type="NCBI Taxonomy" id="2959716"/>
    <lineage>
        <taxon>Bacteria</taxon>
        <taxon>Pseudomonadati</taxon>
        <taxon>Pseudomonadota</taxon>
        <taxon>Alphaproteobacteria</taxon>
        <taxon>Futianiales</taxon>
        <taxon>Futianiaceae</taxon>
        <taxon>Futiania</taxon>
    </lineage>
</organism>
<dbReference type="GO" id="GO:0003755">
    <property type="term" value="F:peptidyl-prolyl cis-trans isomerase activity"/>
    <property type="evidence" value="ECO:0007669"/>
    <property type="project" value="UniProtKB-KW"/>
</dbReference>
<feature type="chain" id="PRO_5039928976" description="Parvulin-like PPIase" evidence="10">
    <location>
        <begin position="30"/>
        <end position="306"/>
    </location>
</feature>
<evidence type="ECO:0000256" key="3">
    <source>
        <dbReference type="ARBA" id="ARBA00013194"/>
    </source>
</evidence>
<feature type="compositionally biased region" description="Basic and acidic residues" evidence="9">
    <location>
        <begin position="287"/>
        <end position="306"/>
    </location>
</feature>
<dbReference type="RefSeq" id="WP_269332113.1">
    <property type="nucleotide sequence ID" value="NZ_JAMZFT010000002.1"/>
</dbReference>
<sequence>MTRSNFSVRGAVCAAALALAFAAPFPAMTAAPALAQAAGNAAEPEDSVLATVNGEEIRRSDVALAYQALPQQYQQIPIAALTEPLVRQIIDRKLAAQAAAKAGVGDRPQVQQQLEFARESLFRDTWVAERIRAETTEERLKALYDEKVAGIEPQEEVRARHILLETEEAAQAAAERAKAGEDFGELAKELSTGPSGPAGGDLGYFTQDRMVKEFADAAFALQPGEVSAPVQSQFGWHVIKVEDRREAPAPTMEEMEGELRNEIAQDVIQSTLEELRSGAEIVMTLPEPEKPAEEGKAGEEKAPAKQ</sequence>
<gene>
    <name evidence="12" type="ORF">NJQ99_06985</name>
</gene>
<feature type="domain" description="PpiC" evidence="11">
    <location>
        <begin position="154"/>
        <end position="243"/>
    </location>
</feature>
<dbReference type="InterPro" id="IPR027304">
    <property type="entry name" value="Trigger_fact/SurA_dom_sf"/>
</dbReference>
<dbReference type="Pfam" id="PF00639">
    <property type="entry name" value="Rotamase"/>
    <property type="match status" value="1"/>
</dbReference>
<dbReference type="Proteomes" id="UP001055804">
    <property type="component" value="Unassembled WGS sequence"/>
</dbReference>
<comment type="catalytic activity">
    <reaction evidence="1">
        <text>[protein]-peptidylproline (omega=180) = [protein]-peptidylproline (omega=0)</text>
        <dbReference type="Rhea" id="RHEA:16237"/>
        <dbReference type="Rhea" id="RHEA-COMP:10747"/>
        <dbReference type="Rhea" id="RHEA-COMP:10748"/>
        <dbReference type="ChEBI" id="CHEBI:83833"/>
        <dbReference type="ChEBI" id="CHEBI:83834"/>
        <dbReference type="EC" id="5.2.1.8"/>
    </reaction>
</comment>
<dbReference type="InterPro" id="IPR046357">
    <property type="entry name" value="PPIase_dom_sf"/>
</dbReference>
<evidence type="ECO:0000259" key="11">
    <source>
        <dbReference type="PROSITE" id="PS50198"/>
    </source>
</evidence>
<evidence type="ECO:0000256" key="10">
    <source>
        <dbReference type="SAM" id="SignalP"/>
    </source>
</evidence>
<comment type="caution">
    <text evidence="12">The sequence shown here is derived from an EMBL/GenBank/DDBJ whole genome shotgun (WGS) entry which is preliminary data.</text>
</comment>
<proteinExistence type="inferred from homology"/>
<dbReference type="SUPFAM" id="SSF109998">
    <property type="entry name" value="Triger factor/SurA peptide-binding domain-like"/>
    <property type="match status" value="1"/>
</dbReference>
<reference evidence="12" key="1">
    <citation type="submission" date="2022-06" db="EMBL/GenBank/DDBJ databases">
        <title>Isolation and Genomics of Futiania mangrovii gen. nov., sp. nov., a Rare and Metabolically-versatile member in the Class Alphaproteobacteria.</title>
        <authorList>
            <person name="Liu L."/>
            <person name="Huang W.-C."/>
            <person name="Pan J."/>
            <person name="Li J."/>
            <person name="Huang Y."/>
            <person name="Du H."/>
            <person name="Liu Y."/>
            <person name="Li M."/>
        </authorList>
    </citation>
    <scope>NUCLEOTIDE SEQUENCE</scope>
    <source>
        <strain evidence="12">FT118</strain>
    </source>
</reference>
<dbReference type="EC" id="5.2.1.8" evidence="3"/>
<evidence type="ECO:0000313" key="12">
    <source>
        <dbReference type="EMBL" id="MCP1336144.1"/>
    </source>
</evidence>
<evidence type="ECO:0000256" key="9">
    <source>
        <dbReference type="SAM" id="MobiDB-lite"/>
    </source>
</evidence>
<evidence type="ECO:0000256" key="8">
    <source>
        <dbReference type="PROSITE-ProRule" id="PRU00278"/>
    </source>
</evidence>
<keyword evidence="13" id="KW-1185">Reference proteome</keyword>
<dbReference type="PANTHER" id="PTHR47245">
    <property type="entry name" value="PEPTIDYLPROLYL ISOMERASE"/>
    <property type="match status" value="1"/>
</dbReference>
<dbReference type="PROSITE" id="PS01096">
    <property type="entry name" value="PPIC_PPIASE_1"/>
    <property type="match status" value="1"/>
</dbReference>
<evidence type="ECO:0000256" key="2">
    <source>
        <dbReference type="ARBA" id="ARBA00007656"/>
    </source>
</evidence>
<keyword evidence="8 12" id="KW-0413">Isomerase</keyword>
<dbReference type="Gene3D" id="1.10.8.1040">
    <property type="match status" value="1"/>
</dbReference>
<evidence type="ECO:0000256" key="5">
    <source>
        <dbReference type="ARBA" id="ARBA00023110"/>
    </source>
</evidence>
<evidence type="ECO:0000313" key="13">
    <source>
        <dbReference type="Proteomes" id="UP001055804"/>
    </source>
</evidence>
<dbReference type="PANTHER" id="PTHR47245:SF2">
    <property type="entry name" value="PEPTIDYL-PROLYL CIS-TRANS ISOMERASE HP_0175-RELATED"/>
    <property type="match status" value="1"/>
</dbReference>
<feature type="signal peptide" evidence="10">
    <location>
        <begin position="1"/>
        <end position="29"/>
    </location>
</feature>
<evidence type="ECO:0000256" key="4">
    <source>
        <dbReference type="ARBA" id="ARBA00018370"/>
    </source>
</evidence>
<dbReference type="InterPro" id="IPR050245">
    <property type="entry name" value="PrsA_foldase"/>
</dbReference>
<name>A0A9J6PE89_9PROT</name>
<dbReference type="Gene3D" id="3.10.50.40">
    <property type="match status" value="1"/>
</dbReference>
<comment type="similarity">
    <text evidence="2">Belongs to the PpiC/parvulin rotamase family.</text>
</comment>
<accession>A0A9J6PE89</accession>
<dbReference type="PROSITE" id="PS50198">
    <property type="entry name" value="PPIC_PPIASE_2"/>
    <property type="match status" value="1"/>
</dbReference>
<evidence type="ECO:0000256" key="1">
    <source>
        <dbReference type="ARBA" id="ARBA00000971"/>
    </source>
</evidence>
<dbReference type="InterPro" id="IPR023058">
    <property type="entry name" value="PPIase_PpiC_CS"/>
</dbReference>
<keyword evidence="10" id="KW-0732">Signal</keyword>
<dbReference type="InterPro" id="IPR000297">
    <property type="entry name" value="PPIase_PpiC"/>
</dbReference>